<dbReference type="InterPro" id="IPR002762">
    <property type="entry name" value="CbiX-like"/>
</dbReference>
<dbReference type="Proteomes" id="UP001418444">
    <property type="component" value="Unassembled WGS sequence"/>
</dbReference>
<keyword evidence="4" id="KW-1185">Reference proteome</keyword>
<gene>
    <name evidence="3" type="ORF">GCM10022231_17990</name>
</gene>
<reference evidence="4" key="1">
    <citation type="journal article" date="2019" name="Int. J. Syst. Evol. Microbiol.">
        <title>The Global Catalogue of Microorganisms (GCM) 10K type strain sequencing project: providing services to taxonomists for standard genome sequencing and annotation.</title>
        <authorList>
            <consortium name="The Broad Institute Genomics Platform"/>
            <consortium name="The Broad Institute Genome Sequencing Center for Infectious Disease"/>
            <person name="Wu L."/>
            <person name="Ma J."/>
        </authorList>
    </citation>
    <scope>NUCLEOTIDE SEQUENCE [LARGE SCALE GENOMIC DNA]</scope>
    <source>
        <strain evidence="4">JCM 16923</strain>
    </source>
</reference>
<dbReference type="CDD" id="cd03416">
    <property type="entry name" value="CbiX_SirB_N"/>
    <property type="match status" value="1"/>
</dbReference>
<name>A0ABP7P332_9ACTN</name>
<dbReference type="PANTHER" id="PTHR33542:SF5">
    <property type="entry name" value="FERROCHELATASE CHE1"/>
    <property type="match status" value="1"/>
</dbReference>
<keyword evidence="2" id="KW-0456">Lyase</keyword>
<comment type="caution">
    <text evidence="3">The sequence shown here is derived from an EMBL/GenBank/DDBJ whole genome shotgun (WGS) entry which is preliminary data.</text>
</comment>
<evidence type="ECO:0000256" key="2">
    <source>
        <dbReference type="ARBA" id="ARBA00023239"/>
    </source>
</evidence>
<proteinExistence type="predicted"/>
<protein>
    <submittedName>
        <fullName evidence="3">Sirohydrochlorin chelatase</fullName>
    </submittedName>
</protein>
<dbReference type="EMBL" id="BAAAZW010000005">
    <property type="protein sequence ID" value="GAA3958829.1"/>
    <property type="molecule type" value="Genomic_DNA"/>
</dbReference>
<dbReference type="InterPro" id="IPR050963">
    <property type="entry name" value="Sirohydro_Cobaltochel/CbiX"/>
</dbReference>
<evidence type="ECO:0000313" key="3">
    <source>
        <dbReference type="EMBL" id="GAA3958829.1"/>
    </source>
</evidence>
<dbReference type="RefSeq" id="WP_344782844.1">
    <property type="nucleotide sequence ID" value="NZ_BAAAZW010000005.1"/>
</dbReference>
<accession>A0ABP7P332</accession>
<dbReference type="PANTHER" id="PTHR33542">
    <property type="entry name" value="SIROHYDROCHLORIN FERROCHELATASE, CHLOROPLASTIC"/>
    <property type="match status" value="1"/>
</dbReference>
<organism evidence="3 4">
    <name type="scientific">Gordonia caeni</name>
    <dbReference type="NCBI Taxonomy" id="1007097"/>
    <lineage>
        <taxon>Bacteria</taxon>
        <taxon>Bacillati</taxon>
        <taxon>Actinomycetota</taxon>
        <taxon>Actinomycetes</taxon>
        <taxon>Mycobacteriales</taxon>
        <taxon>Gordoniaceae</taxon>
        <taxon>Gordonia</taxon>
    </lineage>
</organism>
<sequence>MNTLLVAHGTRNPRGVAMIGDLARAMSQRMSAPVRVAFVDVLGPSPEEALAALPDGPVRVVPAFLARGHHVCHDLPERLAVADRPGLSVSTPLGPSPVLAQVLDDRLSQAGARSADALVLAAAGSADPRALIDLEQVAAQLAQRRGGPVHLAFAAPPKGAITRPSVADAVAQARRSGARRVAVASYLLADGLFQQRLEQSGADAVGRPLGLHPAVVGLACARAQSVHAGAPLQTASR</sequence>
<evidence type="ECO:0000256" key="1">
    <source>
        <dbReference type="ARBA" id="ARBA00022723"/>
    </source>
</evidence>
<keyword evidence="1" id="KW-0479">Metal-binding</keyword>
<dbReference type="SUPFAM" id="SSF53800">
    <property type="entry name" value="Chelatase"/>
    <property type="match status" value="1"/>
</dbReference>
<dbReference type="Gene3D" id="3.40.50.1400">
    <property type="match status" value="2"/>
</dbReference>
<evidence type="ECO:0000313" key="4">
    <source>
        <dbReference type="Proteomes" id="UP001418444"/>
    </source>
</evidence>
<dbReference type="Pfam" id="PF01903">
    <property type="entry name" value="CbiX"/>
    <property type="match status" value="2"/>
</dbReference>